<dbReference type="EMBL" id="CAJNOC010003640">
    <property type="protein sequence ID" value="CAF0991768.1"/>
    <property type="molecule type" value="Genomic_DNA"/>
</dbReference>
<keyword evidence="2" id="KW-0677">Repeat</keyword>
<dbReference type="SUPFAM" id="SSF52058">
    <property type="entry name" value="L domain-like"/>
    <property type="match status" value="1"/>
</dbReference>
<dbReference type="InterPro" id="IPR003591">
    <property type="entry name" value="Leu-rich_rpt_typical-subtyp"/>
</dbReference>
<dbReference type="AlphaFoldDB" id="A0A814G622"/>
<name>A0A814G622_9BILA</name>
<reference evidence="4" key="1">
    <citation type="submission" date="2021-02" db="EMBL/GenBank/DDBJ databases">
        <authorList>
            <person name="Nowell W R."/>
        </authorList>
    </citation>
    <scope>NUCLEOTIDE SEQUENCE</scope>
    <source>
        <strain evidence="4">Ploen Becks lab</strain>
    </source>
</reference>
<dbReference type="GO" id="GO:0005615">
    <property type="term" value="C:extracellular space"/>
    <property type="evidence" value="ECO:0007669"/>
    <property type="project" value="TreeGrafter"/>
</dbReference>
<dbReference type="PANTHER" id="PTHR45712:SF22">
    <property type="entry name" value="INSULIN-LIKE GROWTH FACTOR-BINDING PROTEIN COMPLEX ACID LABILE SUBUNIT"/>
    <property type="match status" value="1"/>
</dbReference>
<dbReference type="InterPro" id="IPR032675">
    <property type="entry name" value="LRR_dom_sf"/>
</dbReference>
<dbReference type="SMART" id="SM00369">
    <property type="entry name" value="LRR_TYP"/>
    <property type="match status" value="5"/>
</dbReference>
<dbReference type="InterPro" id="IPR050333">
    <property type="entry name" value="SLRP"/>
</dbReference>
<dbReference type="Proteomes" id="UP000663879">
    <property type="component" value="Unassembled WGS sequence"/>
</dbReference>
<dbReference type="Gene3D" id="3.80.10.10">
    <property type="entry name" value="Ribonuclease Inhibitor"/>
    <property type="match status" value="2"/>
</dbReference>
<dbReference type="PANTHER" id="PTHR45712">
    <property type="entry name" value="AGAP008170-PA"/>
    <property type="match status" value="1"/>
</dbReference>
<keyword evidence="3" id="KW-1133">Transmembrane helix</keyword>
<dbReference type="InterPro" id="IPR001611">
    <property type="entry name" value="Leu-rich_rpt"/>
</dbReference>
<keyword evidence="3" id="KW-0472">Membrane</keyword>
<dbReference type="OrthoDB" id="1394818at2759"/>
<proteinExistence type="predicted"/>
<organism evidence="4 5">
    <name type="scientific">Brachionus calyciflorus</name>
    <dbReference type="NCBI Taxonomy" id="104777"/>
    <lineage>
        <taxon>Eukaryota</taxon>
        <taxon>Metazoa</taxon>
        <taxon>Spiralia</taxon>
        <taxon>Gnathifera</taxon>
        <taxon>Rotifera</taxon>
        <taxon>Eurotatoria</taxon>
        <taxon>Monogononta</taxon>
        <taxon>Pseudotrocha</taxon>
        <taxon>Ploima</taxon>
        <taxon>Brachionidae</taxon>
        <taxon>Brachionus</taxon>
    </lineage>
</organism>
<comment type="caution">
    <text evidence="4">The sequence shown here is derived from an EMBL/GenBank/DDBJ whole genome shotgun (WGS) entry which is preliminary data.</text>
</comment>
<evidence type="ECO:0000256" key="1">
    <source>
        <dbReference type="ARBA" id="ARBA00022614"/>
    </source>
</evidence>
<dbReference type="PROSITE" id="PS51450">
    <property type="entry name" value="LRR"/>
    <property type="match status" value="2"/>
</dbReference>
<accession>A0A814G622</accession>
<evidence type="ECO:0000256" key="3">
    <source>
        <dbReference type="SAM" id="Phobius"/>
    </source>
</evidence>
<sequence length="527" mass="61473">MNKHKLYCIDNDFYFFREQAKVEFWGVKDFSNSIAIHHKSVDLTEIPSKIVKLKQLKILIISSNRIEKLSNAAIFENLVAGIFENNQIESIHSECFGKCKNLKFLNFHKNMLKEIALVFDLEKSGYLNLNFSSNENLKNASFLIKKFGSNLSKFKGDFKLCALDFEPYLTLNNSPKLLEISYYFGQNPSKYLSIYERLTKKGSQLTFLEDTALNFLNSGFKINPHFLDIGNSQIDRHPILKNYSNLFNLNLSHNKINTISYDLYPKNIEFINLAYNLIENIPIDAFKLLENLVSLNLAHNKLKLIEEISFQSAHFKLLDLQSNFLENIKEIRFSSNKPLDDLRILLNFNRLEKLPNIFGNIKSIKELSITNQINLKSFNLDFSTIQSPSVRINTFNLSYNNLSRFTDDLFCFLKSKPNRTHLVLSQLDLRFNYLNTSRLKCLLSAQFKKSEVFDFKFNEQNFDGIETNNLVEQCSMNKNLDCEIVEYKIYQMFHKKSKSNIFDKFLGVFVALYFIFTGFLLKLLIKP</sequence>
<keyword evidence="3" id="KW-0812">Transmembrane</keyword>
<feature type="transmembrane region" description="Helical" evidence="3">
    <location>
        <begin position="505"/>
        <end position="525"/>
    </location>
</feature>
<gene>
    <name evidence="4" type="ORF">OXX778_LOCUS15949</name>
</gene>
<protein>
    <submittedName>
        <fullName evidence="4">Uncharacterized protein</fullName>
    </submittedName>
</protein>
<keyword evidence="5" id="KW-1185">Reference proteome</keyword>
<evidence type="ECO:0000256" key="2">
    <source>
        <dbReference type="ARBA" id="ARBA00022737"/>
    </source>
</evidence>
<dbReference type="SMART" id="SM00365">
    <property type="entry name" value="LRR_SD22"/>
    <property type="match status" value="3"/>
</dbReference>
<evidence type="ECO:0000313" key="5">
    <source>
        <dbReference type="Proteomes" id="UP000663879"/>
    </source>
</evidence>
<keyword evidence="1" id="KW-0433">Leucine-rich repeat</keyword>
<evidence type="ECO:0000313" key="4">
    <source>
        <dbReference type="EMBL" id="CAF0991768.1"/>
    </source>
</evidence>
<dbReference type="Pfam" id="PF13855">
    <property type="entry name" value="LRR_8"/>
    <property type="match status" value="1"/>
</dbReference>